<dbReference type="OrthoDB" id="9803752at2"/>
<accession>F5Y762</accession>
<reference evidence="4" key="1">
    <citation type="submission" date="2009-12" db="EMBL/GenBank/DDBJ databases">
        <title>Complete sequence of Treponema azotonutricium strain ZAS-9.</title>
        <authorList>
            <person name="Tetu S.G."/>
            <person name="Matson E."/>
            <person name="Ren Q."/>
            <person name="Seshadri R."/>
            <person name="Elbourne L."/>
            <person name="Hassan K.A."/>
            <person name="Durkin A."/>
            <person name="Radune D."/>
            <person name="Mohamoud Y."/>
            <person name="Shay R."/>
            <person name="Jin S."/>
            <person name="Zhang X."/>
            <person name="Lucey K."/>
            <person name="Ballor N.R."/>
            <person name="Ottesen E."/>
            <person name="Rosenthal R."/>
            <person name="Allen A."/>
            <person name="Leadbetter J.R."/>
            <person name="Paulsen I.T."/>
        </authorList>
    </citation>
    <scope>NUCLEOTIDE SEQUENCE [LARGE SCALE GENOMIC DNA]</scope>
    <source>
        <strain evidence="4">ATCC BAA-888 / DSM 13862 / ZAS-9</strain>
    </source>
</reference>
<organism evidence="3 4">
    <name type="scientific">Leadbettera azotonutricia (strain ATCC BAA-888 / DSM 13862 / ZAS-9)</name>
    <name type="common">Treponema azotonutricium</name>
    <dbReference type="NCBI Taxonomy" id="545695"/>
    <lineage>
        <taxon>Bacteria</taxon>
        <taxon>Pseudomonadati</taxon>
        <taxon>Spirochaetota</taxon>
        <taxon>Spirochaetia</taxon>
        <taxon>Spirochaetales</taxon>
        <taxon>Breznakiellaceae</taxon>
        <taxon>Leadbettera</taxon>
    </lineage>
</organism>
<dbReference type="InterPro" id="IPR014867">
    <property type="entry name" value="Spore_coat_CotH_CotH2/3/7"/>
</dbReference>
<dbReference type="InterPro" id="IPR025883">
    <property type="entry name" value="Cadherin-like_domain"/>
</dbReference>
<dbReference type="InParanoid" id="F5Y762"/>
<feature type="domain" description="Bacterial repeat" evidence="2">
    <location>
        <begin position="337"/>
        <end position="413"/>
    </location>
</feature>
<proteinExistence type="predicted"/>
<evidence type="ECO:0000259" key="1">
    <source>
        <dbReference type="Pfam" id="PF12733"/>
    </source>
</evidence>
<dbReference type="Pfam" id="PF18998">
    <property type="entry name" value="Flg_new_2"/>
    <property type="match status" value="1"/>
</dbReference>
<dbReference type="Gene3D" id="2.60.40.2340">
    <property type="match status" value="1"/>
</dbReference>
<dbReference type="KEGG" id="taz:TREAZ_1132"/>
<name>F5Y762_LEAAZ</name>
<evidence type="ECO:0000259" key="2">
    <source>
        <dbReference type="Pfam" id="PF18998"/>
    </source>
</evidence>
<dbReference type="EMBL" id="CP001841">
    <property type="protein sequence ID" value="AEF82863.1"/>
    <property type="molecule type" value="Genomic_DNA"/>
</dbReference>
<dbReference type="RefSeq" id="WP_015710858.1">
    <property type="nucleotide sequence ID" value="NC_015577.1"/>
</dbReference>
<gene>
    <name evidence="3" type="ordered locus">TREAZ_1132</name>
</gene>
<reference evidence="3 4" key="2">
    <citation type="journal article" date="2011" name="ISME J.">
        <title>RNA-seq reveals cooperative metabolic interactions between two termite-gut spirochete species in co-culture.</title>
        <authorList>
            <person name="Rosenthal A.Z."/>
            <person name="Matson E.G."/>
            <person name="Eldar A."/>
            <person name="Leadbetter J.R."/>
        </authorList>
    </citation>
    <scope>NUCLEOTIDE SEQUENCE [LARGE SCALE GENOMIC DNA]</scope>
    <source>
        <strain evidence="4">ATCC BAA-888 / DSM 13862 / ZAS-9</strain>
    </source>
</reference>
<dbReference type="STRING" id="545695.TREAZ_1132"/>
<dbReference type="PROSITE" id="PS51257">
    <property type="entry name" value="PROKAR_LIPOPROTEIN"/>
    <property type="match status" value="1"/>
</dbReference>
<dbReference type="Proteomes" id="UP000009222">
    <property type="component" value="Chromosome"/>
</dbReference>
<dbReference type="Pfam" id="PF12733">
    <property type="entry name" value="Cadherin-like"/>
    <property type="match status" value="1"/>
</dbReference>
<dbReference type="eggNOG" id="COG4935">
    <property type="taxonomic scope" value="Bacteria"/>
</dbReference>
<evidence type="ECO:0000313" key="3">
    <source>
        <dbReference type="EMBL" id="AEF82863.1"/>
    </source>
</evidence>
<sequence>MQNSNLKQAIILAITLILAGCSIPLDHPAAPVPSDGKARVTINLFRDNARTLLPQTPFSGYSLSLTNGDKEPVSHDNINTDSISMDLELGTWKINAAGYVEIGGIVYEAAAGEKEVEVMSSDDLTIDIDLYIPPAGGKGKFYYNIGLPQDVTLSTASLTLKALSEGGSDYSFNLLKDSGRSPRTIDDLSSGYYLMTITAGNGILSTGKTDVVHIYPGMLTEAKGADFSFTSADFSAAVLLQGEASVDSGYTVKSVHVYRDMACLSEIGASDGIANGMWLLTIPSNLYRSIVYLRVELENSGEIFWSKPYIQTISLTGSGNIILTVPVFTVNASLEGPASYGTITASPTGAAEGTLITITVTPTNEKYRFKDGSLKAVYGSTEITPTQDTANAGKYTFAMPANNATIKGRFEAKADLSGITVTKTGTPAVSALEPVFKADIVNYEVYVPNGVTNATITGTASATVAKITGNVKYTDIAAVTYWRNGTQVTTGNFALSVGPNIITIRVSAIDAADGAVKNYTLTINREYPDPQISAFRFTAADNDLTADIIGTFNQSAGTIKLEVPYAPDGNPDRPKTTKYIDNITQLKAAFITNDTANIVTVNGVTQASGLTGNDFRRDVQYTVSTPDGRKSKSYTVTLVSPQSTGLPVIKIDTQNYQEITDKEIYVKTNISVFDPNNTSYSFVHTGYGDEIRGRGNVTWTQPKKPYRIKFGEKQSLFGLTAAKSWVLLAGYYGGVFTDVVGFELEKRFNLPFYNHYTIVEVFLNGNYNGHYLLTEQVQVAKGRININDQEDFLVQIDAYYDEDPRFRTSKYSLPVMIKSPELGTNANAAEYNFVRNPINELTNKMAQSTFPENGYRDLIDMDSFVNWLMIQEIVNNSECRGPNNAYMYKVQGGKISMAQPWDFNWAYGARVDDSEDDTGFYSIVDRCLKHSFLNRFFDDPVFCARYKERWNEMYPSIRTIDAFVDVMAALVAKSDIENARCWHKADYWFANTEFAEMKAWLKKEIAYLHTEINKY</sequence>
<dbReference type="Pfam" id="PF08757">
    <property type="entry name" value="CotH"/>
    <property type="match status" value="1"/>
</dbReference>
<protein>
    <submittedName>
        <fullName evidence="3">CotH protein</fullName>
    </submittedName>
</protein>
<dbReference type="AlphaFoldDB" id="F5Y762"/>
<evidence type="ECO:0000313" key="4">
    <source>
        <dbReference type="Proteomes" id="UP000009222"/>
    </source>
</evidence>
<dbReference type="HOGENOM" id="CLU_324889_0_0_12"/>
<feature type="domain" description="Cadherin-like beta-sandwich-like" evidence="1">
    <location>
        <begin position="431"/>
        <end position="526"/>
    </location>
</feature>
<dbReference type="InterPro" id="IPR044060">
    <property type="entry name" value="Bacterial_rp_domain"/>
</dbReference>
<keyword evidence="4" id="KW-1185">Reference proteome</keyword>